<dbReference type="InterPro" id="IPR038717">
    <property type="entry name" value="Tc1-like_DDE_dom"/>
</dbReference>
<dbReference type="InterPro" id="IPR012337">
    <property type="entry name" value="RNaseH-like_sf"/>
</dbReference>
<evidence type="ECO:0000313" key="3">
    <source>
        <dbReference type="Proteomes" id="UP000432464"/>
    </source>
</evidence>
<evidence type="ECO:0000259" key="1">
    <source>
        <dbReference type="Pfam" id="PF13358"/>
    </source>
</evidence>
<name>A0A6I3L2E9_9NOCA</name>
<evidence type="ECO:0000313" key="2">
    <source>
        <dbReference type="EMBL" id="MTE17203.1"/>
    </source>
</evidence>
<reference evidence="2 3" key="1">
    <citation type="submission" date="2019-11" db="EMBL/GenBank/DDBJ databases">
        <title>Nocardia sp. nov. CT2-14 isolated from soil.</title>
        <authorList>
            <person name="Kanchanasin P."/>
            <person name="Tanasupawat S."/>
            <person name="Yuki M."/>
            <person name="Kudo T."/>
        </authorList>
    </citation>
    <scope>NUCLEOTIDE SEQUENCE [LARGE SCALE GENOMIC DNA]</scope>
    <source>
        <strain evidence="2 3">CT2-14</strain>
    </source>
</reference>
<dbReference type="Pfam" id="PF13358">
    <property type="entry name" value="DDE_3"/>
    <property type="match status" value="1"/>
</dbReference>
<dbReference type="SUPFAM" id="SSF46689">
    <property type="entry name" value="Homeodomain-like"/>
    <property type="match status" value="1"/>
</dbReference>
<protein>
    <submittedName>
        <fullName evidence="2">IS630 family transposase</fullName>
    </submittedName>
</protein>
<dbReference type="GO" id="GO:0003676">
    <property type="term" value="F:nucleic acid binding"/>
    <property type="evidence" value="ECO:0007669"/>
    <property type="project" value="InterPro"/>
</dbReference>
<sequence>MLAVVRGRPKQRLVLTDEERQVLTGWTRRRKSAQALALRARIVLACAGEGGLRSNTDVAAAERVSLPTVGKWRQRFLEKRLDGLGDEPRPGGPRTITDEQVEQVLVATLERSPHSATHWSRASMAAETGLSRSSVGRIWKALRLQPHRNDEFKISNDPLFVDKVRDVVGLYLDPPEKAIVLCVDEKSQIQALDRSAPVLPMMPGMPERRTHDYVRHGITTLFAALNVATGEVIGQIHRRHRATEFKKFLARLDREVPAELDVHLICDNYGTHKAPIIVKWLAAHPRFHMHFTPTYSSWRGEVERWFGLLTDQQLRRGVHKSIAALEKSIRDWVTAWNEDPKPFVWTKTAGSWNDSPHI</sequence>
<feature type="domain" description="Tc1-like transposase DDE" evidence="1">
    <location>
        <begin position="180"/>
        <end position="323"/>
    </location>
</feature>
<dbReference type="InterPro" id="IPR052702">
    <property type="entry name" value="MscS-like_channel"/>
</dbReference>
<dbReference type="Gene3D" id="3.30.420.10">
    <property type="entry name" value="Ribonuclease H-like superfamily/Ribonuclease H"/>
    <property type="match status" value="1"/>
</dbReference>
<organism evidence="2 3">
    <name type="scientific">Nocardia aurantiaca</name>
    <dbReference type="NCBI Taxonomy" id="2675850"/>
    <lineage>
        <taxon>Bacteria</taxon>
        <taxon>Bacillati</taxon>
        <taxon>Actinomycetota</taxon>
        <taxon>Actinomycetes</taxon>
        <taxon>Mycobacteriales</taxon>
        <taxon>Nocardiaceae</taxon>
        <taxon>Nocardia</taxon>
    </lineage>
</organism>
<gene>
    <name evidence="2" type="ORF">GLP40_31250</name>
</gene>
<dbReference type="EMBL" id="WMBB01000020">
    <property type="protein sequence ID" value="MTE17203.1"/>
    <property type="molecule type" value="Genomic_DNA"/>
</dbReference>
<dbReference type="PANTHER" id="PTHR30347:SF1">
    <property type="entry name" value="MECHANOSENSITIVE CHANNEL MSCK"/>
    <property type="match status" value="1"/>
</dbReference>
<dbReference type="InterPro" id="IPR036397">
    <property type="entry name" value="RNaseH_sf"/>
</dbReference>
<accession>A0A6I3L2E9</accession>
<dbReference type="InterPro" id="IPR009057">
    <property type="entry name" value="Homeodomain-like_sf"/>
</dbReference>
<dbReference type="InterPro" id="IPR047655">
    <property type="entry name" value="Transpos_IS630-like"/>
</dbReference>
<dbReference type="Proteomes" id="UP000432464">
    <property type="component" value="Unassembled WGS sequence"/>
</dbReference>
<dbReference type="SUPFAM" id="SSF53098">
    <property type="entry name" value="Ribonuclease H-like"/>
    <property type="match status" value="1"/>
</dbReference>
<proteinExistence type="predicted"/>
<keyword evidence="3" id="KW-1185">Reference proteome</keyword>
<dbReference type="Pfam" id="PF13565">
    <property type="entry name" value="HTH_32"/>
    <property type="match status" value="1"/>
</dbReference>
<dbReference type="AlphaFoldDB" id="A0A6I3L2E9"/>
<comment type="caution">
    <text evidence="2">The sequence shown here is derived from an EMBL/GenBank/DDBJ whole genome shotgun (WGS) entry which is preliminary data.</text>
</comment>
<dbReference type="NCBIfam" id="NF033545">
    <property type="entry name" value="transpos_IS630"/>
    <property type="match status" value="1"/>
</dbReference>
<dbReference type="PANTHER" id="PTHR30347">
    <property type="entry name" value="POTASSIUM CHANNEL RELATED"/>
    <property type="match status" value="1"/>
</dbReference>